<reference evidence="2 3" key="1">
    <citation type="submission" date="2014-07" db="EMBL/GenBank/DDBJ databases">
        <title>Genomic and transcriptomic analysis on Apis cerana provide comprehensive insights into honey bee biology.</title>
        <authorList>
            <person name="Diao Q."/>
            <person name="Sun L."/>
            <person name="Zheng H."/>
            <person name="Zheng H."/>
            <person name="Xu S."/>
            <person name="Wang S."/>
            <person name="Zeng Z."/>
            <person name="Hu F."/>
            <person name="Su S."/>
            <person name="Wu J."/>
        </authorList>
    </citation>
    <scope>NUCLEOTIDE SEQUENCE [LARGE SCALE GENOMIC DNA]</scope>
    <source>
        <tissue evidence="2">Pupae without intestine</tissue>
    </source>
</reference>
<gene>
    <name evidence="2" type="ORF">APICC_08798</name>
</gene>
<feature type="compositionally biased region" description="Low complexity" evidence="1">
    <location>
        <begin position="37"/>
        <end position="48"/>
    </location>
</feature>
<proteinExistence type="predicted"/>
<dbReference type="EMBL" id="KZ288210">
    <property type="protein sequence ID" value="PBC32967.1"/>
    <property type="molecule type" value="Genomic_DNA"/>
</dbReference>
<evidence type="ECO:0000313" key="2">
    <source>
        <dbReference type="EMBL" id="PBC32967.1"/>
    </source>
</evidence>
<feature type="compositionally biased region" description="Low complexity" evidence="1">
    <location>
        <begin position="69"/>
        <end position="93"/>
    </location>
</feature>
<feature type="compositionally biased region" description="Low complexity" evidence="1">
    <location>
        <begin position="239"/>
        <end position="259"/>
    </location>
</feature>
<dbReference type="OrthoDB" id="2146116at2759"/>
<evidence type="ECO:0000256" key="1">
    <source>
        <dbReference type="SAM" id="MobiDB-lite"/>
    </source>
</evidence>
<protein>
    <submittedName>
        <fullName evidence="2">Rhomboid family protein</fullName>
    </submittedName>
</protein>
<dbReference type="AlphaFoldDB" id="A0A2A3EMN3"/>
<feature type="region of interest" description="Disordered" evidence="1">
    <location>
        <begin position="27"/>
        <end position="112"/>
    </location>
</feature>
<dbReference type="STRING" id="94128.A0A2A3EMN3"/>
<organism evidence="2 3">
    <name type="scientific">Apis cerana cerana</name>
    <name type="common">Oriental honeybee</name>
    <dbReference type="NCBI Taxonomy" id="94128"/>
    <lineage>
        <taxon>Eukaryota</taxon>
        <taxon>Metazoa</taxon>
        <taxon>Ecdysozoa</taxon>
        <taxon>Arthropoda</taxon>
        <taxon>Hexapoda</taxon>
        <taxon>Insecta</taxon>
        <taxon>Pterygota</taxon>
        <taxon>Neoptera</taxon>
        <taxon>Endopterygota</taxon>
        <taxon>Hymenoptera</taxon>
        <taxon>Apocrita</taxon>
        <taxon>Aculeata</taxon>
        <taxon>Apoidea</taxon>
        <taxon>Anthophila</taxon>
        <taxon>Apidae</taxon>
        <taxon>Apis</taxon>
    </lineage>
</organism>
<evidence type="ECO:0000313" key="3">
    <source>
        <dbReference type="Proteomes" id="UP000242457"/>
    </source>
</evidence>
<feature type="compositionally biased region" description="Polar residues" evidence="1">
    <location>
        <begin position="94"/>
        <end position="108"/>
    </location>
</feature>
<dbReference type="Proteomes" id="UP000242457">
    <property type="component" value="Unassembled WGS sequence"/>
</dbReference>
<feature type="region of interest" description="Disordered" evidence="1">
    <location>
        <begin position="239"/>
        <end position="260"/>
    </location>
</feature>
<keyword evidence="3" id="KW-1185">Reference proteome</keyword>
<accession>A0A2A3EMN3</accession>
<name>A0A2A3EMN3_APICC</name>
<sequence>MQNANFMDALQMVVCFNTKRSASTDLWKINDKQPSPGSGTTGTSTVSSNAPDGENGQSISLYPVGSVGPTPTNPTTATPITTTATISLATPGTRTQEPGPSITRSVSAPTAPRPVVQVAASTSSNNGTQKPRLRRTMSRTEAIRNYIRRETAQFFGVDEESEAVERQRWLDRRRRMASRKYGALVPEHRPPDPDITRDVPDITDVPEGVTLRRWQQPVRRKDSVARMTLSGLHYVVECSGRSDNSRSSRCSSSDSSKSSKSIKDWYFLKPHLCSSHELADLQ</sequence>